<reference evidence="1" key="1">
    <citation type="submission" date="2018-06" db="EMBL/GenBank/DDBJ databases">
        <authorList>
            <person name="Zhirakovskaya E."/>
        </authorList>
    </citation>
    <scope>NUCLEOTIDE SEQUENCE</scope>
</reference>
<sequence length="62" mass="7232">MLGLNENWASRFKTWGETLNHLVEVIENTIQIRTLEKLRDTLLPKLISGEVKVQMSEHDLKD</sequence>
<protein>
    <submittedName>
        <fullName evidence="1">Type I restriction-modification system, specificity subunit S</fullName>
    </submittedName>
</protein>
<name>A0A3B0U3V7_9ZZZZ</name>
<organism evidence="1">
    <name type="scientific">hydrothermal vent metagenome</name>
    <dbReference type="NCBI Taxonomy" id="652676"/>
    <lineage>
        <taxon>unclassified sequences</taxon>
        <taxon>metagenomes</taxon>
        <taxon>ecological metagenomes</taxon>
    </lineage>
</organism>
<gene>
    <name evidence="1" type="ORF">MNBD_BACTEROID01-1031</name>
</gene>
<dbReference type="EMBL" id="UOEP01000117">
    <property type="protein sequence ID" value="VAW20307.1"/>
    <property type="molecule type" value="Genomic_DNA"/>
</dbReference>
<proteinExistence type="predicted"/>
<dbReference type="AlphaFoldDB" id="A0A3B0U3V7"/>
<evidence type="ECO:0000313" key="1">
    <source>
        <dbReference type="EMBL" id="VAW20307.1"/>
    </source>
</evidence>
<accession>A0A3B0U3V7</accession>